<evidence type="ECO:0000313" key="3">
    <source>
        <dbReference type="Proteomes" id="UP001141253"/>
    </source>
</evidence>
<keyword evidence="3" id="KW-1185">Reference proteome</keyword>
<dbReference type="EMBL" id="JAPFFI010000020">
    <property type="protein sequence ID" value="KAJ6339782.1"/>
    <property type="molecule type" value="Genomic_DNA"/>
</dbReference>
<proteinExistence type="predicted"/>
<feature type="compositionally biased region" description="Low complexity" evidence="1">
    <location>
        <begin position="58"/>
        <end position="69"/>
    </location>
</feature>
<gene>
    <name evidence="2" type="ORF">OIU77_007679</name>
</gene>
<dbReference type="Proteomes" id="UP001141253">
    <property type="component" value="Chromosome 15W"/>
</dbReference>
<feature type="compositionally biased region" description="Gly residues" evidence="1">
    <location>
        <begin position="100"/>
        <end position="109"/>
    </location>
</feature>
<feature type="compositionally biased region" description="Low complexity" evidence="1">
    <location>
        <begin position="1"/>
        <end position="13"/>
    </location>
</feature>
<protein>
    <submittedName>
        <fullName evidence="2">Uncharacterized protein</fullName>
    </submittedName>
</protein>
<reference evidence="2" key="1">
    <citation type="submission" date="2022-10" db="EMBL/GenBank/DDBJ databases">
        <authorList>
            <person name="Hyden B.L."/>
            <person name="Feng K."/>
            <person name="Yates T."/>
            <person name="Jawdy S."/>
            <person name="Smart L.B."/>
            <person name="Muchero W."/>
        </authorList>
    </citation>
    <scope>NUCLEOTIDE SEQUENCE</scope>
    <source>
        <tissue evidence="2">Shoot tip</tissue>
    </source>
</reference>
<sequence>MGSSQSLGSSLSHSQKEKEKIAYMESSLSLGSSGSSLSLGSSQSQSQKEKEKIAYMESSQSLGSSQLQSQKEKEKIAYMADDGAEVEKKNLPGSSKTPKSGGGGIVLAL</sequence>
<evidence type="ECO:0000313" key="2">
    <source>
        <dbReference type="EMBL" id="KAJ6339782.1"/>
    </source>
</evidence>
<comment type="caution">
    <text evidence="2">The sequence shown here is derived from an EMBL/GenBank/DDBJ whole genome shotgun (WGS) entry which is preliminary data.</text>
</comment>
<name>A0ABQ9AI68_9ROSI</name>
<feature type="region of interest" description="Disordered" evidence="1">
    <location>
        <begin position="1"/>
        <end position="109"/>
    </location>
</feature>
<feature type="compositionally biased region" description="Low complexity" evidence="1">
    <location>
        <begin position="26"/>
        <end position="46"/>
    </location>
</feature>
<accession>A0ABQ9AI68</accession>
<reference evidence="2" key="2">
    <citation type="journal article" date="2023" name="Int. J. Mol. Sci.">
        <title>De Novo Assembly and Annotation of 11 Diverse Shrub Willow (Salix) Genomes Reveals Novel Gene Organization in Sex-Linked Regions.</title>
        <authorList>
            <person name="Hyden B."/>
            <person name="Feng K."/>
            <person name="Yates T.B."/>
            <person name="Jawdy S."/>
            <person name="Cereghino C."/>
            <person name="Smart L.B."/>
            <person name="Muchero W."/>
        </authorList>
    </citation>
    <scope>NUCLEOTIDE SEQUENCE</scope>
    <source>
        <tissue evidence="2">Shoot tip</tissue>
    </source>
</reference>
<evidence type="ECO:0000256" key="1">
    <source>
        <dbReference type="SAM" id="MobiDB-lite"/>
    </source>
</evidence>
<organism evidence="2 3">
    <name type="scientific">Salix suchowensis</name>
    <dbReference type="NCBI Taxonomy" id="1278906"/>
    <lineage>
        <taxon>Eukaryota</taxon>
        <taxon>Viridiplantae</taxon>
        <taxon>Streptophyta</taxon>
        <taxon>Embryophyta</taxon>
        <taxon>Tracheophyta</taxon>
        <taxon>Spermatophyta</taxon>
        <taxon>Magnoliopsida</taxon>
        <taxon>eudicotyledons</taxon>
        <taxon>Gunneridae</taxon>
        <taxon>Pentapetalae</taxon>
        <taxon>rosids</taxon>
        <taxon>fabids</taxon>
        <taxon>Malpighiales</taxon>
        <taxon>Salicaceae</taxon>
        <taxon>Saliceae</taxon>
        <taxon>Salix</taxon>
    </lineage>
</organism>